<dbReference type="GeneID" id="113497266"/>
<dbReference type="Pfam" id="PF00402">
    <property type="entry name" value="Calponin"/>
    <property type="match status" value="1"/>
</dbReference>
<evidence type="ECO:0000313" key="8">
    <source>
        <dbReference type="RefSeq" id="XP_026732539.1"/>
    </source>
</evidence>
<keyword evidence="3" id="KW-0112">Calmodulin-binding</keyword>
<accession>A0A7E5VW27</accession>
<feature type="domain" description="Calponin-homology (CH)" evidence="6">
    <location>
        <begin position="62"/>
        <end position="166"/>
    </location>
</feature>
<dbReference type="SMART" id="SM00033">
    <property type="entry name" value="CH"/>
    <property type="match status" value="1"/>
</dbReference>
<dbReference type="KEGG" id="tnl:113497266"/>
<dbReference type="InParanoid" id="A0A7E5VW27"/>
<dbReference type="GO" id="GO:0015629">
    <property type="term" value="C:actin cytoskeleton"/>
    <property type="evidence" value="ECO:0007669"/>
    <property type="project" value="TreeGrafter"/>
</dbReference>
<dbReference type="RefSeq" id="XP_026732539.1">
    <property type="nucleotide sequence ID" value="XM_026876738.1"/>
</dbReference>
<dbReference type="InterPro" id="IPR001715">
    <property type="entry name" value="CH_dom"/>
</dbReference>
<evidence type="ECO:0000256" key="5">
    <source>
        <dbReference type="ARBA" id="ARBA00025109"/>
    </source>
</evidence>
<protein>
    <submittedName>
        <fullName evidence="8">Myophilin isoform X1</fullName>
    </submittedName>
</protein>
<dbReference type="InterPro" id="IPR001997">
    <property type="entry name" value="Calponin/LIMCH1"/>
</dbReference>
<dbReference type="GO" id="GO:0051015">
    <property type="term" value="F:actin filament binding"/>
    <property type="evidence" value="ECO:0007669"/>
    <property type="project" value="TreeGrafter"/>
</dbReference>
<dbReference type="Gene3D" id="1.10.418.10">
    <property type="entry name" value="Calponin-like domain"/>
    <property type="match status" value="1"/>
</dbReference>
<reference evidence="8" key="1">
    <citation type="submission" date="2025-08" db="UniProtKB">
        <authorList>
            <consortium name="RefSeq"/>
        </authorList>
    </citation>
    <scope>IDENTIFICATION</scope>
</reference>
<sequence>MFHFILFIGSIPSFHSTFFILLYTKAIIDDVLKIKLFIAIKNVTAYFLNGRRKEYLFTPRNKEQEQEVLNWIGAVLGEPVTSAPYEDYLKDGVVLCKLINKLAPGSVKKIQERGTNFQLMENIQRFQAAIKKYGVPEEEIFQTADLFERRNIPQVTLCLYALGRITQKHPEWTGPQLGPKMAEKNERTFTEEQLRAHESELNLQMGFNKGASQSGHGGFGNTRHM</sequence>
<dbReference type="GO" id="GO:0005516">
    <property type="term" value="F:calmodulin binding"/>
    <property type="evidence" value="ECO:0007669"/>
    <property type="project" value="UniProtKB-KW"/>
</dbReference>
<dbReference type="GO" id="GO:0031032">
    <property type="term" value="P:actomyosin structure organization"/>
    <property type="evidence" value="ECO:0007669"/>
    <property type="project" value="InterPro"/>
</dbReference>
<evidence type="ECO:0000313" key="7">
    <source>
        <dbReference type="Proteomes" id="UP000322000"/>
    </source>
</evidence>
<dbReference type="SUPFAM" id="SSF47576">
    <property type="entry name" value="Calponin-homology domain, CH-domain"/>
    <property type="match status" value="1"/>
</dbReference>
<dbReference type="Pfam" id="PF00307">
    <property type="entry name" value="CH"/>
    <property type="match status" value="1"/>
</dbReference>
<evidence type="ECO:0000256" key="3">
    <source>
        <dbReference type="ARBA" id="ARBA00022860"/>
    </source>
</evidence>
<keyword evidence="2" id="KW-0677">Repeat</keyword>
<dbReference type="PROSITE" id="PS50021">
    <property type="entry name" value="CH"/>
    <property type="match status" value="1"/>
</dbReference>
<evidence type="ECO:0000256" key="4">
    <source>
        <dbReference type="ARBA" id="ARBA00023203"/>
    </source>
</evidence>
<dbReference type="PANTHER" id="PTHR47385:SF22">
    <property type="entry name" value="GH21596P"/>
    <property type="match status" value="1"/>
</dbReference>
<dbReference type="OrthoDB" id="21595at2759"/>
<dbReference type="InterPro" id="IPR003096">
    <property type="entry name" value="SM22_calponin"/>
</dbReference>
<evidence type="ECO:0000256" key="2">
    <source>
        <dbReference type="ARBA" id="ARBA00022737"/>
    </source>
</evidence>
<evidence type="ECO:0000256" key="1">
    <source>
        <dbReference type="ARBA" id="ARBA00009631"/>
    </source>
</evidence>
<comment type="function">
    <text evidence="5">Thin filament-associated protein that is implicated in the regulation and modulation of smooth muscle contraction. It is capable of binding to actin, calmodulin and tropomyosin. The interaction of calponin with actin inhibits the actomyosin Mg-ATPase activity.</text>
</comment>
<gene>
    <name evidence="8" type="primary">LOC113497266</name>
</gene>
<dbReference type="Proteomes" id="UP000322000">
    <property type="component" value="Chromosome 9"/>
</dbReference>
<dbReference type="InterPro" id="IPR036872">
    <property type="entry name" value="CH_dom_sf"/>
</dbReference>
<dbReference type="PANTHER" id="PTHR47385">
    <property type="entry name" value="CALPONIN"/>
    <property type="match status" value="1"/>
</dbReference>
<proteinExistence type="inferred from homology"/>
<dbReference type="GO" id="GO:0007015">
    <property type="term" value="P:actin filament organization"/>
    <property type="evidence" value="ECO:0007669"/>
    <property type="project" value="TreeGrafter"/>
</dbReference>
<comment type="similarity">
    <text evidence="1">Belongs to the calponin family.</text>
</comment>
<dbReference type="PRINTS" id="PR00889">
    <property type="entry name" value="CALPONIN"/>
</dbReference>
<name>A0A7E5VW27_TRINI</name>
<dbReference type="PROSITE" id="PS51122">
    <property type="entry name" value="CALPONIN_2"/>
    <property type="match status" value="1"/>
</dbReference>
<evidence type="ECO:0000259" key="6">
    <source>
        <dbReference type="PROSITE" id="PS50021"/>
    </source>
</evidence>
<organism evidence="7 8">
    <name type="scientific">Trichoplusia ni</name>
    <name type="common">Cabbage looper</name>
    <dbReference type="NCBI Taxonomy" id="7111"/>
    <lineage>
        <taxon>Eukaryota</taxon>
        <taxon>Metazoa</taxon>
        <taxon>Ecdysozoa</taxon>
        <taxon>Arthropoda</taxon>
        <taxon>Hexapoda</taxon>
        <taxon>Insecta</taxon>
        <taxon>Pterygota</taxon>
        <taxon>Neoptera</taxon>
        <taxon>Endopterygota</taxon>
        <taxon>Lepidoptera</taxon>
        <taxon>Glossata</taxon>
        <taxon>Ditrysia</taxon>
        <taxon>Noctuoidea</taxon>
        <taxon>Noctuidae</taxon>
        <taxon>Plusiinae</taxon>
        <taxon>Trichoplusia</taxon>
    </lineage>
</organism>
<dbReference type="InterPro" id="IPR050606">
    <property type="entry name" value="Calponin-like"/>
</dbReference>
<dbReference type="CDD" id="cd21207">
    <property type="entry name" value="CH_dMP20-like"/>
    <property type="match status" value="1"/>
</dbReference>
<dbReference type="AlphaFoldDB" id="A0A7E5VW27"/>
<dbReference type="FunCoup" id="A0A7E5VW27">
    <property type="interactions" value="23"/>
</dbReference>
<keyword evidence="7" id="KW-1185">Reference proteome</keyword>
<dbReference type="PRINTS" id="PR00888">
    <property type="entry name" value="SM22CALPONIN"/>
</dbReference>
<keyword evidence="4" id="KW-0009">Actin-binding</keyword>
<dbReference type="InterPro" id="IPR000557">
    <property type="entry name" value="Calponin_repeat"/>
</dbReference>